<proteinExistence type="predicted"/>
<dbReference type="EMBL" id="GBRH01171010">
    <property type="protein sequence ID" value="JAE26886.1"/>
    <property type="molecule type" value="Transcribed_RNA"/>
</dbReference>
<protein>
    <submittedName>
        <fullName evidence="1">Uncharacterized protein</fullName>
    </submittedName>
</protein>
<reference evidence="1" key="1">
    <citation type="submission" date="2014-09" db="EMBL/GenBank/DDBJ databases">
        <authorList>
            <person name="Magalhaes I.L.F."/>
            <person name="Oliveira U."/>
            <person name="Santos F.R."/>
            <person name="Vidigal T.H.D.A."/>
            <person name="Brescovit A.D."/>
            <person name="Santos A.J."/>
        </authorList>
    </citation>
    <scope>NUCLEOTIDE SEQUENCE</scope>
    <source>
        <tissue evidence="1">Shoot tissue taken approximately 20 cm above the soil surface</tissue>
    </source>
</reference>
<organism evidence="1">
    <name type="scientific">Arundo donax</name>
    <name type="common">Giant reed</name>
    <name type="synonym">Donax arundinaceus</name>
    <dbReference type="NCBI Taxonomy" id="35708"/>
    <lineage>
        <taxon>Eukaryota</taxon>
        <taxon>Viridiplantae</taxon>
        <taxon>Streptophyta</taxon>
        <taxon>Embryophyta</taxon>
        <taxon>Tracheophyta</taxon>
        <taxon>Spermatophyta</taxon>
        <taxon>Magnoliopsida</taxon>
        <taxon>Liliopsida</taxon>
        <taxon>Poales</taxon>
        <taxon>Poaceae</taxon>
        <taxon>PACMAD clade</taxon>
        <taxon>Arundinoideae</taxon>
        <taxon>Arundineae</taxon>
        <taxon>Arundo</taxon>
    </lineage>
</organism>
<sequence length="58" mass="6330">MTNGMGWSLKSCCCPGDCWDCCALVTVEDIASTNRACICSSEQDEYHLITSGDLFLTM</sequence>
<name>A0A0A9GWE7_ARUDO</name>
<evidence type="ECO:0000313" key="1">
    <source>
        <dbReference type="EMBL" id="JAE26886.1"/>
    </source>
</evidence>
<accession>A0A0A9GWE7</accession>
<dbReference type="AlphaFoldDB" id="A0A0A9GWE7"/>
<reference evidence="1" key="2">
    <citation type="journal article" date="2015" name="Data Brief">
        <title>Shoot transcriptome of the giant reed, Arundo donax.</title>
        <authorList>
            <person name="Barrero R.A."/>
            <person name="Guerrero F.D."/>
            <person name="Moolhuijzen P."/>
            <person name="Goolsby J.A."/>
            <person name="Tidwell J."/>
            <person name="Bellgard S.E."/>
            <person name="Bellgard M.I."/>
        </authorList>
    </citation>
    <scope>NUCLEOTIDE SEQUENCE</scope>
    <source>
        <tissue evidence="1">Shoot tissue taken approximately 20 cm above the soil surface</tissue>
    </source>
</reference>